<evidence type="ECO:0000313" key="1">
    <source>
        <dbReference type="EMBL" id="RDX76287.1"/>
    </source>
</evidence>
<reference evidence="1" key="1">
    <citation type="submission" date="2018-05" db="EMBL/GenBank/DDBJ databases">
        <title>Draft genome of Mucuna pruriens seed.</title>
        <authorList>
            <person name="Nnadi N.E."/>
            <person name="Vos R."/>
            <person name="Hasami M.H."/>
            <person name="Devisetty U.K."/>
            <person name="Aguiy J.C."/>
        </authorList>
    </citation>
    <scope>NUCLEOTIDE SEQUENCE [LARGE SCALE GENOMIC DNA]</scope>
    <source>
        <strain evidence="1">JCA_2017</strain>
    </source>
</reference>
<feature type="non-terminal residue" evidence="1">
    <location>
        <position position="1"/>
    </location>
</feature>
<evidence type="ECO:0000313" key="2">
    <source>
        <dbReference type="Proteomes" id="UP000257109"/>
    </source>
</evidence>
<accession>A0A371FDB6</accession>
<protein>
    <submittedName>
        <fullName evidence="1">Uncharacterized protein</fullName>
    </submittedName>
</protein>
<dbReference type="CDD" id="cd09272">
    <property type="entry name" value="RNase_HI_RT_Ty1"/>
    <property type="match status" value="1"/>
</dbReference>
<organism evidence="1 2">
    <name type="scientific">Mucuna pruriens</name>
    <name type="common">Velvet bean</name>
    <name type="synonym">Dolichos pruriens</name>
    <dbReference type="NCBI Taxonomy" id="157652"/>
    <lineage>
        <taxon>Eukaryota</taxon>
        <taxon>Viridiplantae</taxon>
        <taxon>Streptophyta</taxon>
        <taxon>Embryophyta</taxon>
        <taxon>Tracheophyta</taxon>
        <taxon>Spermatophyta</taxon>
        <taxon>Magnoliopsida</taxon>
        <taxon>eudicotyledons</taxon>
        <taxon>Gunneridae</taxon>
        <taxon>Pentapetalae</taxon>
        <taxon>rosids</taxon>
        <taxon>fabids</taxon>
        <taxon>Fabales</taxon>
        <taxon>Fabaceae</taxon>
        <taxon>Papilionoideae</taxon>
        <taxon>50 kb inversion clade</taxon>
        <taxon>NPAAA clade</taxon>
        <taxon>indigoferoid/millettioid clade</taxon>
        <taxon>Phaseoleae</taxon>
        <taxon>Mucuna</taxon>
    </lineage>
</organism>
<dbReference type="AlphaFoldDB" id="A0A371FDB6"/>
<proteinExistence type="predicted"/>
<dbReference type="PANTHER" id="PTHR11439">
    <property type="entry name" value="GAG-POL-RELATED RETROTRANSPOSON"/>
    <property type="match status" value="1"/>
</dbReference>
<dbReference type="EMBL" id="QJKJ01009555">
    <property type="protein sequence ID" value="RDX76287.1"/>
    <property type="molecule type" value="Genomic_DNA"/>
</dbReference>
<name>A0A371FDB6_MUCPR</name>
<comment type="caution">
    <text evidence="1">The sequence shown here is derived from an EMBL/GenBank/DDBJ whole genome shotgun (WGS) entry which is preliminary data.</text>
</comment>
<dbReference type="PANTHER" id="PTHR11439:SF470">
    <property type="entry name" value="CYSTEINE-RICH RLK (RECEPTOR-LIKE PROTEIN KINASE) 8"/>
    <property type="match status" value="1"/>
</dbReference>
<keyword evidence="2" id="KW-1185">Reference proteome</keyword>
<gene>
    <name evidence="1" type="ORF">CR513_43730</name>
</gene>
<dbReference type="Proteomes" id="UP000257109">
    <property type="component" value="Unassembled WGS sequence"/>
</dbReference>
<sequence>MHILNIARVLFFLSKLIKFVRSYTSCHVFYIINKLSTPCINKNHYMNSCITPQLFLISIFFYCLSLDTTFAQNKTRADPRARKFFNSLHNILYNPKMFLTLNLENIICENMKEQKKTCLSEGFSLQYFFLTFYTTFHDVFYPLSHVLSYSNISPSHFHFISSTNTNNESSKYKQAIKHAHWIHAMISKSDALNKNETWVVIDLPVDRTLKRYKGRFVAKELNQIENEEVYMLLPPTIPSIKPNQMSYALPSKGYSQSSLSFIVYRENNSSLTSLLLKAFRDSNWASCLDIRKTRFLNFMETKKQSTISRSSSKAEYRVLAFTVCELQANLSIDKFIITIHTPVFLYCDSQSTRHTAFNSFHELAKHIELDCHLVHEKHQQKIFHFLPISTSN</sequence>